<feature type="non-terminal residue" evidence="2">
    <location>
        <position position="51"/>
    </location>
</feature>
<comment type="caution">
    <text evidence="2">The sequence shown here is derived from an EMBL/GenBank/DDBJ whole genome shotgun (WGS) entry which is preliminary data.</text>
</comment>
<protein>
    <submittedName>
        <fullName evidence="2">11956_t:CDS:1</fullName>
    </submittedName>
</protein>
<name>A0ABN7W6E5_GIGMA</name>
<feature type="region of interest" description="Disordered" evidence="1">
    <location>
        <begin position="1"/>
        <end position="51"/>
    </location>
</feature>
<proteinExistence type="predicted"/>
<dbReference type="EMBL" id="CAJVQB010032913">
    <property type="protein sequence ID" value="CAG8818987.1"/>
    <property type="molecule type" value="Genomic_DNA"/>
</dbReference>
<feature type="compositionally biased region" description="Basic and acidic residues" evidence="1">
    <location>
        <begin position="36"/>
        <end position="51"/>
    </location>
</feature>
<sequence length="51" mass="5714">MGIKKALKEKVLDGAGKESMSRSIGQIQSSLKNRNRNYDKKNHKVGEVNNL</sequence>
<keyword evidence="3" id="KW-1185">Reference proteome</keyword>
<feature type="compositionally biased region" description="Basic and acidic residues" evidence="1">
    <location>
        <begin position="1"/>
        <end position="20"/>
    </location>
</feature>
<gene>
    <name evidence="2" type="ORF">GMARGA_LOCUS27194</name>
</gene>
<organism evidence="2 3">
    <name type="scientific">Gigaspora margarita</name>
    <dbReference type="NCBI Taxonomy" id="4874"/>
    <lineage>
        <taxon>Eukaryota</taxon>
        <taxon>Fungi</taxon>
        <taxon>Fungi incertae sedis</taxon>
        <taxon>Mucoromycota</taxon>
        <taxon>Glomeromycotina</taxon>
        <taxon>Glomeromycetes</taxon>
        <taxon>Diversisporales</taxon>
        <taxon>Gigasporaceae</taxon>
        <taxon>Gigaspora</taxon>
    </lineage>
</organism>
<feature type="compositionally biased region" description="Polar residues" evidence="1">
    <location>
        <begin position="21"/>
        <end position="32"/>
    </location>
</feature>
<dbReference type="Proteomes" id="UP000789901">
    <property type="component" value="Unassembled WGS sequence"/>
</dbReference>
<accession>A0ABN7W6E5</accession>
<evidence type="ECO:0000256" key="1">
    <source>
        <dbReference type="SAM" id="MobiDB-lite"/>
    </source>
</evidence>
<reference evidence="2 3" key="1">
    <citation type="submission" date="2021-06" db="EMBL/GenBank/DDBJ databases">
        <authorList>
            <person name="Kallberg Y."/>
            <person name="Tangrot J."/>
            <person name="Rosling A."/>
        </authorList>
    </citation>
    <scope>NUCLEOTIDE SEQUENCE [LARGE SCALE GENOMIC DNA]</scope>
    <source>
        <strain evidence="2 3">120-4 pot B 10/14</strain>
    </source>
</reference>
<evidence type="ECO:0000313" key="3">
    <source>
        <dbReference type="Proteomes" id="UP000789901"/>
    </source>
</evidence>
<evidence type="ECO:0000313" key="2">
    <source>
        <dbReference type="EMBL" id="CAG8818987.1"/>
    </source>
</evidence>